<dbReference type="AlphaFoldDB" id="A0A1E7YYJ0"/>
<gene>
    <name evidence="2" type="ORF">BBW68_12450</name>
</gene>
<comment type="caution">
    <text evidence="2">The sequence shown here is derived from an EMBL/GenBank/DDBJ whole genome shotgun (WGS) entry which is preliminary data.</text>
</comment>
<accession>A0A1E7YYJ0</accession>
<feature type="compositionally biased region" description="Basic residues" evidence="1">
    <location>
        <begin position="25"/>
        <end position="34"/>
    </location>
</feature>
<reference evidence="2 3" key="1">
    <citation type="submission" date="2016-07" db="EMBL/GenBank/DDBJ databases">
        <authorList>
            <person name="Yuval B."/>
        </authorList>
    </citation>
    <scope>NUCLEOTIDE SEQUENCE [LARGE SCALE GENOMIC DNA]</scope>
    <source>
        <strain evidence="2 3">IL</strain>
    </source>
</reference>
<dbReference type="Proteomes" id="UP000243534">
    <property type="component" value="Unassembled WGS sequence"/>
</dbReference>
<evidence type="ECO:0000256" key="1">
    <source>
        <dbReference type="SAM" id="MobiDB-lite"/>
    </source>
</evidence>
<protein>
    <submittedName>
        <fullName evidence="2">Uncharacterized protein</fullName>
    </submittedName>
</protein>
<evidence type="ECO:0000313" key="2">
    <source>
        <dbReference type="EMBL" id="OFC61534.1"/>
    </source>
</evidence>
<dbReference type="EMBL" id="MAYS01000381">
    <property type="protein sequence ID" value="OFC61534.1"/>
    <property type="molecule type" value="Genomic_DNA"/>
</dbReference>
<proteinExistence type="predicted"/>
<sequence>MPLEEALRLSRYSALDLQRGGQSHAHTHSKRNKVTHWPDPDKISVLVLLESLLHAGKTSDSERAVLH</sequence>
<feature type="region of interest" description="Disordered" evidence="1">
    <location>
        <begin position="17"/>
        <end position="38"/>
    </location>
</feature>
<name>A0A1E7YYJ0_9GAMM</name>
<evidence type="ECO:0000313" key="3">
    <source>
        <dbReference type="Proteomes" id="UP000243534"/>
    </source>
</evidence>
<organism evidence="2 3">
    <name type="scientific">Candidatus Erwinia dacicola</name>
    <dbReference type="NCBI Taxonomy" id="252393"/>
    <lineage>
        <taxon>Bacteria</taxon>
        <taxon>Pseudomonadati</taxon>
        <taxon>Pseudomonadota</taxon>
        <taxon>Gammaproteobacteria</taxon>
        <taxon>Enterobacterales</taxon>
        <taxon>Erwiniaceae</taxon>
        <taxon>Erwinia</taxon>
    </lineage>
</organism>